<feature type="transmembrane region" description="Helical" evidence="1">
    <location>
        <begin position="54"/>
        <end position="78"/>
    </location>
</feature>
<sequence length="162" mass="17916">MNSFLKPTKCCGCIPLRAGVIIITIFWLFEAIIGIVNYITIIKDESQLYKNAIYVIYVYLIFAILVLLVTTFGLITIFDSTRAHLIKIYSICFSSIVAITILLDICGIIAYVLFYNHDVLAWIVSTLVDIIIAIHFALVISAYAAGESSKGSDNSTYKSSGV</sequence>
<feature type="transmembrane region" description="Helical" evidence="1">
    <location>
        <begin position="20"/>
        <end position="42"/>
    </location>
</feature>
<feature type="transmembrane region" description="Helical" evidence="1">
    <location>
        <begin position="120"/>
        <end position="145"/>
    </location>
</feature>
<dbReference type="EMBL" id="WTPW01000038">
    <property type="protein sequence ID" value="KAF0555798.1"/>
    <property type="molecule type" value="Genomic_DNA"/>
</dbReference>
<gene>
    <name evidence="2" type="ORF">F8M41_016789</name>
</gene>
<comment type="caution">
    <text evidence="2">The sequence shown here is derived from an EMBL/GenBank/DDBJ whole genome shotgun (WGS) entry which is preliminary data.</text>
</comment>
<keyword evidence="1" id="KW-1133">Transmembrane helix</keyword>
<dbReference type="OrthoDB" id="2340358at2759"/>
<dbReference type="Proteomes" id="UP000439903">
    <property type="component" value="Unassembled WGS sequence"/>
</dbReference>
<reference evidence="2 3" key="1">
    <citation type="journal article" date="2019" name="Environ. Microbiol.">
        <title>At the nexus of three kingdoms: the genome of the mycorrhizal fungus Gigaspora margarita provides insights into plant, endobacterial and fungal interactions.</title>
        <authorList>
            <person name="Venice F."/>
            <person name="Ghignone S."/>
            <person name="Salvioli di Fossalunga A."/>
            <person name="Amselem J."/>
            <person name="Novero M."/>
            <person name="Xianan X."/>
            <person name="Sedzielewska Toro K."/>
            <person name="Morin E."/>
            <person name="Lipzen A."/>
            <person name="Grigoriev I.V."/>
            <person name="Henrissat B."/>
            <person name="Martin F.M."/>
            <person name="Bonfante P."/>
        </authorList>
    </citation>
    <scope>NUCLEOTIDE SEQUENCE [LARGE SCALE GENOMIC DNA]</scope>
    <source>
        <strain evidence="2 3">BEG34</strain>
    </source>
</reference>
<keyword evidence="1" id="KW-0812">Transmembrane</keyword>
<protein>
    <submittedName>
        <fullName evidence="2">Neurofilament triplet h protein</fullName>
    </submittedName>
</protein>
<accession>A0A8H4EUQ2</accession>
<evidence type="ECO:0000313" key="2">
    <source>
        <dbReference type="EMBL" id="KAF0555798.1"/>
    </source>
</evidence>
<feature type="transmembrane region" description="Helical" evidence="1">
    <location>
        <begin position="90"/>
        <end position="114"/>
    </location>
</feature>
<dbReference type="AlphaFoldDB" id="A0A8H4EUQ2"/>
<keyword evidence="3" id="KW-1185">Reference proteome</keyword>
<name>A0A8H4EUQ2_GIGMA</name>
<keyword evidence="1" id="KW-0472">Membrane</keyword>
<evidence type="ECO:0000256" key="1">
    <source>
        <dbReference type="SAM" id="Phobius"/>
    </source>
</evidence>
<organism evidence="2 3">
    <name type="scientific">Gigaspora margarita</name>
    <dbReference type="NCBI Taxonomy" id="4874"/>
    <lineage>
        <taxon>Eukaryota</taxon>
        <taxon>Fungi</taxon>
        <taxon>Fungi incertae sedis</taxon>
        <taxon>Mucoromycota</taxon>
        <taxon>Glomeromycotina</taxon>
        <taxon>Glomeromycetes</taxon>
        <taxon>Diversisporales</taxon>
        <taxon>Gigasporaceae</taxon>
        <taxon>Gigaspora</taxon>
    </lineage>
</organism>
<evidence type="ECO:0000313" key="3">
    <source>
        <dbReference type="Proteomes" id="UP000439903"/>
    </source>
</evidence>
<proteinExistence type="predicted"/>